<feature type="compositionally biased region" description="Polar residues" evidence="1">
    <location>
        <begin position="253"/>
        <end position="265"/>
    </location>
</feature>
<proteinExistence type="predicted"/>
<organism evidence="2 3">
    <name type="scientific">Elsinoe batatas</name>
    <dbReference type="NCBI Taxonomy" id="2601811"/>
    <lineage>
        <taxon>Eukaryota</taxon>
        <taxon>Fungi</taxon>
        <taxon>Dikarya</taxon>
        <taxon>Ascomycota</taxon>
        <taxon>Pezizomycotina</taxon>
        <taxon>Dothideomycetes</taxon>
        <taxon>Dothideomycetidae</taxon>
        <taxon>Myriangiales</taxon>
        <taxon>Elsinoaceae</taxon>
        <taxon>Elsinoe</taxon>
    </lineage>
</organism>
<feature type="compositionally biased region" description="Low complexity" evidence="1">
    <location>
        <begin position="454"/>
        <end position="465"/>
    </location>
</feature>
<feature type="compositionally biased region" description="Basic and acidic residues" evidence="1">
    <location>
        <begin position="149"/>
        <end position="165"/>
    </location>
</feature>
<feature type="compositionally biased region" description="Polar residues" evidence="1">
    <location>
        <begin position="44"/>
        <end position="55"/>
    </location>
</feature>
<reference evidence="2" key="1">
    <citation type="submission" date="2021-07" db="EMBL/GenBank/DDBJ databases">
        <title>Elsinoe batatas strain:CRI-CJ2 Genome sequencing and assembly.</title>
        <authorList>
            <person name="Huang L."/>
        </authorList>
    </citation>
    <scope>NUCLEOTIDE SEQUENCE</scope>
    <source>
        <strain evidence="2">CRI-CJ2</strain>
    </source>
</reference>
<feature type="compositionally biased region" description="Polar residues" evidence="1">
    <location>
        <begin position="696"/>
        <end position="709"/>
    </location>
</feature>
<evidence type="ECO:0000256" key="1">
    <source>
        <dbReference type="SAM" id="MobiDB-lite"/>
    </source>
</evidence>
<evidence type="ECO:0000313" key="3">
    <source>
        <dbReference type="Proteomes" id="UP000809789"/>
    </source>
</evidence>
<feature type="compositionally biased region" description="Polar residues" evidence="1">
    <location>
        <begin position="388"/>
        <end position="398"/>
    </location>
</feature>
<feature type="region of interest" description="Disordered" evidence="1">
    <location>
        <begin position="1"/>
        <end position="194"/>
    </location>
</feature>
<feature type="region of interest" description="Disordered" evidence="1">
    <location>
        <begin position="326"/>
        <end position="468"/>
    </location>
</feature>
<sequence>MPPKRSKNNAIPAKRSSNTFMDSWLQPGSERQAKSRRTEDDGQTARQDASNTDSGPMTRPHETSTPARGILDDDDEFGYDEDLESELVLLDQSSSTTNPPPPPPPRTPATPVPSITVRDVTNNNDDEYDFDDDLASDLVQLGQSCSDLDPPHQNEEARSDRRQHIGEAPALSQAHPSLMDGLPRGAPLDQTVLPGNGPGLGFALPARAESRDASHTAWGSSFFSGVNKDDDVFDDPAPYRPAGLPRFHGFSSMGVSASDSESNKLSGYASGLNGDSRYAPQMSGVYGSSSYGQAAPQRPASGPAAAFPQGGVLDMESFQPTYASDDDLLRQTIAQSMQDVGGDRRDETRVFDRPGTLGEDELETPSRPASPPTPLVRPKKASDKTKVKSTAKTPTQRSGVVAGESTKTLKAAGRGVSTQAVSTVEESPLASGKAPNKKGAATKAKPQVRGTGKARSAAADAAGGSDDVDADAKEVAACDFSVDDDVIEEYLDEIVEPNSKFTRRDLLKFLENAAPCTDEEIESEYEDDDDDCHADPTQGTELDAYDIHHRPSCDWKSPPAVEDHPNVNIQAFRTKVRKAIDVWFDRVRSSGNMMHKPPAERICTVTFQAVIIMTGKDFLFRLFIVSTPLPIQEKYGADVWDDAWVADLYARFSFWRKRTVIGAAVYKLAGLRSAKRENFDLFDKFIADQKVPEGVEQSTYDGSTMPANTSREDAHTKSIIDGSKKHRAYRWFAEAKGSRNARFIGLSYMPVGVADGLLKLVEQLWTIIDGGFSGVENDGPYSAPWRMEFLFDMVADIRQQAGFPQAPWDGTNNALQQCQGFSNSGANAESKCCNPECHHITLPAKGDGPVIGAHRRYCASVENPFGGYLCRYCYKVSLRTGKLPSASEIARVDKYHEIRAEKGSDASCEHCQRKESWYWKRGLYQSHVLSPDNKYHLCKRCNSCYITKKRLPNDTELNINDAQRELREQRKAGNLPTCDFCHTKEQPNLTERTWFRVHMIDDAIEIRCDPCYSRWTKLRKMIREGKTPPNEREMYLRDQASKELAAAKADKSGALLKQIKCFLCHISFYFLADKKGGVSREGHEFRCEKCRDSGPNSKLGPNHLSQLQAANALRNEGADVVCGGRGCPKVEPKRSNQTGDQQTHAAWI</sequence>
<keyword evidence="3" id="KW-1185">Reference proteome</keyword>
<protein>
    <submittedName>
        <fullName evidence="2">Uncharacterized protein</fullName>
    </submittedName>
</protein>
<evidence type="ECO:0000313" key="2">
    <source>
        <dbReference type="EMBL" id="KAG8629084.1"/>
    </source>
</evidence>
<feature type="compositionally biased region" description="Acidic residues" evidence="1">
    <location>
        <begin position="72"/>
        <end position="85"/>
    </location>
</feature>
<feature type="region of interest" description="Disordered" evidence="1">
    <location>
        <begin position="253"/>
        <end position="308"/>
    </location>
</feature>
<dbReference type="AlphaFoldDB" id="A0A8K0PKP9"/>
<feature type="region of interest" description="Disordered" evidence="1">
    <location>
        <begin position="696"/>
        <end position="715"/>
    </location>
</feature>
<feature type="compositionally biased region" description="Pro residues" evidence="1">
    <location>
        <begin position="98"/>
        <end position="111"/>
    </location>
</feature>
<accession>A0A8K0PKP9</accession>
<comment type="caution">
    <text evidence="2">The sequence shown here is derived from an EMBL/GenBank/DDBJ whole genome shotgun (WGS) entry which is preliminary data.</text>
</comment>
<dbReference type="Proteomes" id="UP000809789">
    <property type="component" value="Unassembled WGS sequence"/>
</dbReference>
<gene>
    <name evidence="2" type="ORF">KVT40_002949</name>
</gene>
<feature type="compositionally biased region" description="Low complexity" evidence="1">
    <location>
        <begin position="86"/>
        <end position="97"/>
    </location>
</feature>
<dbReference type="EMBL" id="JAESVG020000003">
    <property type="protein sequence ID" value="KAG8629084.1"/>
    <property type="molecule type" value="Genomic_DNA"/>
</dbReference>
<feature type="compositionally biased region" description="Polar residues" evidence="1">
    <location>
        <begin position="416"/>
        <end position="425"/>
    </location>
</feature>
<feature type="compositionally biased region" description="Basic and acidic residues" evidence="1">
    <location>
        <begin position="31"/>
        <end position="40"/>
    </location>
</feature>
<dbReference type="OrthoDB" id="10578153at2759"/>
<feature type="compositionally biased region" description="Acidic residues" evidence="1">
    <location>
        <begin position="124"/>
        <end position="135"/>
    </location>
</feature>
<name>A0A8K0PKP9_9PEZI</name>
<feature type="compositionally biased region" description="Basic and acidic residues" evidence="1">
    <location>
        <begin position="341"/>
        <end position="352"/>
    </location>
</feature>